<sequence>MSHPVPPTWASVRPAERLAGTSAVRRYGHWWLVSPTGSLPASDPAFTRELDRFVADLAAADRAVAQLRADPAPVGKVAR</sequence>
<dbReference type="RefSeq" id="WP_075031523.1">
    <property type="nucleotide sequence ID" value="NZ_FONR01000018.1"/>
</dbReference>
<dbReference type="EMBL" id="FONR01000018">
    <property type="protein sequence ID" value="SFG26746.1"/>
    <property type="molecule type" value="Genomic_DNA"/>
</dbReference>
<evidence type="ECO:0000313" key="1">
    <source>
        <dbReference type="EMBL" id="SFG26746.1"/>
    </source>
</evidence>
<dbReference type="AlphaFoldDB" id="A0A1I2QM32"/>
<accession>A0A1I2QM32</accession>
<protein>
    <submittedName>
        <fullName evidence="1">Uncharacterized protein</fullName>
    </submittedName>
</protein>
<gene>
    <name evidence="1" type="ORF">SAMN02787118_1189</name>
</gene>
<evidence type="ECO:0000313" key="2">
    <source>
        <dbReference type="Proteomes" id="UP000181942"/>
    </source>
</evidence>
<proteinExistence type="predicted"/>
<dbReference type="OrthoDB" id="4238739at2"/>
<name>A0A1I2QM32_9ACTN</name>
<dbReference type="Proteomes" id="UP000181942">
    <property type="component" value="Unassembled WGS sequence"/>
</dbReference>
<organism evidence="1 2">
    <name type="scientific">Streptomyces mirabilis</name>
    <dbReference type="NCBI Taxonomy" id="68239"/>
    <lineage>
        <taxon>Bacteria</taxon>
        <taxon>Bacillati</taxon>
        <taxon>Actinomycetota</taxon>
        <taxon>Actinomycetes</taxon>
        <taxon>Kitasatosporales</taxon>
        <taxon>Streptomycetaceae</taxon>
        <taxon>Streptomyces</taxon>
    </lineage>
</organism>
<reference evidence="1 2" key="1">
    <citation type="submission" date="2016-10" db="EMBL/GenBank/DDBJ databases">
        <authorList>
            <person name="de Groot N.N."/>
        </authorList>
    </citation>
    <scope>NUCLEOTIDE SEQUENCE [LARGE SCALE GENOMIC DNA]</scope>
    <source>
        <strain evidence="1 2">OK461</strain>
    </source>
</reference>